<protein>
    <submittedName>
        <fullName evidence="2">Uncharacterized protein</fullName>
    </submittedName>
</protein>
<feature type="region of interest" description="Disordered" evidence="1">
    <location>
        <begin position="1"/>
        <end position="23"/>
    </location>
</feature>
<evidence type="ECO:0000313" key="2">
    <source>
        <dbReference type="EMBL" id="SVD20311.1"/>
    </source>
</evidence>
<gene>
    <name evidence="2" type="ORF">METZ01_LOCUS373165</name>
</gene>
<name>A0A382TFW5_9ZZZZ</name>
<sequence length="113" mass="12741">MENKNDGRFKPSRSIDQEDPTLQKGQIYTNADGVVERLYNQRNGKNYWMEGKGVNGINGRCNNQFRADRNGLVIPSEPIAWGKYAQGLPSTTLLEFINIADNELHGNRTESVV</sequence>
<feature type="compositionally biased region" description="Basic and acidic residues" evidence="1">
    <location>
        <begin position="1"/>
        <end position="16"/>
    </location>
</feature>
<organism evidence="2">
    <name type="scientific">marine metagenome</name>
    <dbReference type="NCBI Taxonomy" id="408172"/>
    <lineage>
        <taxon>unclassified sequences</taxon>
        <taxon>metagenomes</taxon>
        <taxon>ecological metagenomes</taxon>
    </lineage>
</organism>
<dbReference type="EMBL" id="UINC01135884">
    <property type="protein sequence ID" value="SVD20311.1"/>
    <property type="molecule type" value="Genomic_DNA"/>
</dbReference>
<reference evidence="2" key="1">
    <citation type="submission" date="2018-05" db="EMBL/GenBank/DDBJ databases">
        <authorList>
            <person name="Lanie J.A."/>
            <person name="Ng W.-L."/>
            <person name="Kazmierczak K.M."/>
            <person name="Andrzejewski T.M."/>
            <person name="Davidsen T.M."/>
            <person name="Wayne K.J."/>
            <person name="Tettelin H."/>
            <person name="Glass J.I."/>
            <person name="Rusch D."/>
            <person name="Podicherti R."/>
            <person name="Tsui H.-C.T."/>
            <person name="Winkler M.E."/>
        </authorList>
    </citation>
    <scope>NUCLEOTIDE SEQUENCE</scope>
</reference>
<accession>A0A382TFW5</accession>
<evidence type="ECO:0000256" key="1">
    <source>
        <dbReference type="SAM" id="MobiDB-lite"/>
    </source>
</evidence>
<proteinExistence type="predicted"/>
<dbReference type="AlphaFoldDB" id="A0A382TFW5"/>